<protein>
    <submittedName>
        <fullName evidence="2">Uncharacterized protein</fullName>
    </submittedName>
</protein>
<name>A0A9Q4GS65_MORMO</name>
<dbReference type="Proteomes" id="UP001076655">
    <property type="component" value="Unassembled WGS sequence"/>
</dbReference>
<dbReference type="RefSeq" id="WP_046892695.1">
    <property type="nucleotide sequence ID" value="NZ_BRRE01000001.1"/>
</dbReference>
<dbReference type="EMBL" id="JAPNMI010000001">
    <property type="protein sequence ID" value="MCY0788520.1"/>
    <property type="molecule type" value="Genomic_DNA"/>
</dbReference>
<evidence type="ECO:0000256" key="1">
    <source>
        <dbReference type="SAM" id="Phobius"/>
    </source>
</evidence>
<evidence type="ECO:0000313" key="2">
    <source>
        <dbReference type="EMBL" id="MCY0788520.1"/>
    </source>
</evidence>
<comment type="caution">
    <text evidence="2">The sequence shown here is derived from an EMBL/GenBank/DDBJ whole genome shotgun (WGS) entry which is preliminary data.</text>
</comment>
<accession>A0A9Q4GS65</accession>
<gene>
    <name evidence="2" type="ORF">N0392_02295</name>
</gene>
<organism evidence="2 3">
    <name type="scientific">Morganella morganii</name>
    <name type="common">Proteus morganii</name>
    <dbReference type="NCBI Taxonomy" id="582"/>
    <lineage>
        <taxon>Bacteria</taxon>
        <taxon>Pseudomonadati</taxon>
        <taxon>Pseudomonadota</taxon>
        <taxon>Gammaproteobacteria</taxon>
        <taxon>Enterobacterales</taxon>
        <taxon>Morganellaceae</taxon>
        <taxon>Morganella</taxon>
    </lineage>
</organism>
<proteinExistence type="predicted"/>
<keyword evidence="1" id="KW-1133">Transmembrane helix</keyword>
<evidence type="ECO:0000313" key="3">
    <source>
        <dbReference type="Proteomes" id="UP001076655"/>
    </source>
</evidence>
<sequence>MKELSVRECEAVSGSGLAGLFRPGTGNVSPPVTPVTPVKPGGTLIIGGGIGLGFGIFPFIIGKFIGGIIKIPF</sequence>
<feature type="transmembrane region" description="Helical" evidence="1">
    <location>
        <begin position="44"/>
        <end position="65"/>
    </location>
</feature>
<keyword evidence="1" id="KW-0812">Transmembrane</keyword>
<reference evidence="2" key="1">
    <citation type="submission" date="2022-08" db="EMBL/GenBank/DDBJ databases">
        <authorList>
            <person name="Dale J.L."/>
        </authorList>
    </citation>
    <scope>NUCLEOTIDE SEQUENCE</scope>
    <source>
        <strain evidence="2">2022EL-00758</strain>
    </source>
</reference>
<keyword evidence="1" id="KW-0472">Membrane</keyword>
<dbReference type="AlphaFoldDB" id="A0A9Q4GS65"/>